<reference evidence="6" key="1">
    <citation type="journal article" date="2018" name="Nat. Microbiol.">
        <title>Leveraging single-cell genomics to expand the fungal tree of life.</title>
        <authorList>
            <person name="Ahrendt S.R."/>
            <person name="Quandt C.A."/>
            <person name="Ciobanu D."/>
            <person name="Clum A."/>
            <person name="Salamov A."/>
            <person name="Andreopoulos B."/>
            <person name="Cheng J.F."/>
            <person name="Woyke T."/>
            <person name="Pelin A."/>
            <person name="Henrissat B."/>
            <person name="Reynolds N.K."/>
            <person name="Benny G.L."/>
            <person name="Smith M.E."/>
            <person name="James T.Y."/>
            <person name="Grigoriev I.V."/>
        </authorList>
    </citation>
    <scope>NUCLEOTIDE SEQUENCE [LARGE SCALE GENOMIC DNA]</scope>
    <source>
        <strain evidence="6">Benny S71-1</strain>
    </source>
</reference>
<dbReference type="SMART" id="SM00338">
    <property type="entry name" value="BRLZ"/>
    <property type="match status" value="1"/>
</dbReference>
<comment type="subcellular location">
    <subcellularLocation>
        <location evidence="1">Nucleus</location>
    </subcellularLocation>
</comment>
<evidence type="ECO:0000313" key="6">
    <source>
        <dbReference type="Proteomes" id="UP000278143"/>
    </source>
</evidence>
<feature type="region of interest" description="Disordered" evidence="3">
    <location>
        <begin position="188"/>
        <end position="336"/>
    </location>
</feature>
<evidence type="ECO:0000256" key="1">
    <source>
        <dbReference type="ARBA" id="ARBA00004123"/>
    </source>
</evidence>
<dbReference type="AlphaFoldDB" id="A0A4P9Z407"/>
<evidence type="ECO:0000313" key="5">
    <source>
        <dbReference type="EMBL" id="RKP27165.1"/>
    </source>
</evidence>
<keyword evidence="2" id="KW-0539">Nucleus</keyword>
<feature type="compositionally biased region" description="Basic and acidic residues" evidence="3">
    <location>
        <begin position="50"/>
        <end position="63"/>
    </location>
</feature>
<dbReference type="Gene3D" id="1.20.5.170">
    <property type="match status" value="1"/>
</dbReference>
<proteinExistence type="predicted"/>
<dbReference type="InterPro" id="IPR046347">
    <property type="entry name" value="bZIP_sf"/>
</dbReference>
<dbReference type="EMBL" id="KZ989258">
    <property type="protein sequence ID" value="RKP27165.1"/>
    <property type="molecule type" value="Genomic_DNA"/>
</dbReference>
<name>A0A4P9Z407_9FUNG</name>
<feature type="region of interest" description="Disordered" evidence="3">
    <location>
        <begin position="376"/>
        <end position="494"/>
    </location>
</feature>
<feature type="domain" description="BZIP" evidence="4">
    <location>
        <begin position="321"/>
        <end position="336"/>
    </location>
</feature>
<keyword evidence="6" id="KW-1185">Reference proteome</keyword>
<protein>
    <recommendedName>
        <fullName evidence="4">BZIP domain-containing protein</fullName>
    </recommendedName>
</protein>
<dbReference type="PROSITE" id="PS00036">
    <property type="entry name" value="BZIP_BASIC"/>
    <property type="match status" value="1"/>
</dbReference>
<feature type="region of interest" description="Disordered" evidence="3">
    <location>
        <begin position="1"/>
        <end position="163"/>
    </location>
</feature>
<dbReference type="Pfam" id="PF00170">
    <property type="entry name" value="bZIP_1"/>
    <property type="match status" value="1"/>
</dbReference>
<evidence type="ECO:0000259" key="4">
    <source>
        <dbReference type="PROSITE" id="PS00036"/>
    </source>
</evidence>
<feature type="compositionally biased region" description="Basic and acidic residues" evidence="3">
    <location>
        <begin position="376"/>
        <end position="400"/>
    </location>
</feature>
<feature type="compositionally biased region" description="Low complexity" evidence="3">
    <location>
        <begin position="467"/>
        <end position="486"/>
    </location>
</feature>
<evidence type="ECO:0000256" key="2">
    <source>
        <dbReference type="ARBA" id="ARBA00023242"/>
    </source>
</evidence>
<dbReference type="InterPro" id="IPR004827">
    <property type="entry name" value="bZIP"/>
</dbReference>
<dbReference type="InterPro" id="IPR050936">
    <property type="entry name" value="AP-1-like"/>
</dbReference>
<organism evidence="5 6">
    <name type="scientific">Syncephalis pseudoplumigaleata</name>
    <dbReference type="NCBI Taxonomy" id="1712513"/>
    <lineage>
        <taxon>Eukaryota</taxon>
        <taxon>Fungi</taxon>
        <taxon>Fungi incertae sedis</taxon>
        <taxon>Zoopagomycota</taxon>
        <taxon>Zoopagomycotina</taxon>
        <taxon>Zoopagomycetes</taxon>
        <taxon>Zoopagales</taxon>
        <taxon>Piptocephalidaceae</taxon>
        <taxon>Syncephalis</taxon>
    </lineage>
</organism>
<dbReference type="PANTHER" id="PTHR40621">
    <property type="entry name" value="TRANSCRIPTION FACTOR KAPC-RELATED"/>
    <property type="match status" value="1"/>
</dbReference>
<feature type="compositionally biased region" description="Pro residues" evidence="3">
    <location>
        <begin position="277"/>
        <end position="289"/>
    </location>
</feature>
<dbReference type="SUPFAM" id="SSF57959">
    <property type="entry name" value="Leucine zipper domain"/>
    <property type="match status" value="1"/>
</dbReference>
<feature type="compositionally biased region" description="Low complexity" evidence="3">
    <location>
        <begin position="217"/>
        <end position="245"/>
    </location>
</feature>
<feature type="compositionally biased region" description="Acidic residues" evidence="3">
    <location>
        <begin position="439"/>
        <end position="449"/>
    </location>
</feature>
<feature type="compositionally biased region" description="Polar residues" evidence="3">
    <location>
        <begin position="10"/>
        <end position="22"/>
    </location>
</feature>
<dbReference type="CDD" id="cd14688">
    <property type="entry name" value="bZIP_YAP"/>
    <property type="match status" value="1"/>
</dbReference>
<evidence type="ECO:0000256" key="3">
    <source>
        <dbReference type="SAM" id="MobiDB-lite"/>
    </source>
</evidence>
<feature type="compositionally biased region" description="Low complexity" evidence="3">
    <location>
        <begin position="23"/>
        <end position="49"/>
    </location>
</feature>
<feature type="compositionally biased region" description="Basic and acidic residues" evidence="3">
    <location>
        <begin position="256"/>
        <end position="271"/>
    </location>
</feature>
<dbReference type="GO" id="GO:0001228">
    <property type="term" value="F:DNA-binding transcription activator activity, RNA polymerase II-specific"/>
    <property type="evidence" value="ECO:0007669"/>
    <property type="project" value="TreeGrafter"/>
</dbReference>
<feature type="compositionally biased region" description="Low complexity" evidence="3">
    <location>
        <begin position="318"/>
        <end position="332"/>
    </location>
</feature>
<dbReference type="Proteomes" id="UP000278143">
    <property type="component" value="Unassembled WGS sequence"/>
</dbReference>
<dbReference type="OrthoDB" id="5598996at2759"/>
<sequence>MMVTDPATPRRSSFTASPYERQSYTSGPAATAPPSHSSYPAPSSMAPSHEQSHYPHEHHDRRYQNAYMQQGNYPHSHSHPPPPPPASHHAPSYTSARSPLSAPPNHGPNYAHLGPAPSHDIAPAPPPHGARSLPSEAYGHSNPIPYGANHPGVMAASDRAGGDMGHPLQAPATYTTTFRMDEQHIARRPRTASFGGKPSSPPMGGHAPSMMVPSKRPASMMAPSTATPPADMMTMPPGMMSATSPRPIPLVAHHGQHSDDPGRMYHRDPSFHRMMPPGNPSAAPFPPGRPIYQPLTPSQSGSLLPPSSGNAAPPTNSASARRAAQNRAAQRAFRQRKERYMKELEYKARVLTSAQQRLFDRRAQVKQLQELARALFRENKRLRTRLDETGASKAEGEDGKQQQQPPTTEGGGASSPSSSANISAASLLASIPEAKIEQLLEEEPTNIDEDLIHPPTPSLPFPELDNAPASSTAAAAPSSVVSAAPALTVKPEPS</sequence>
<gene>
    <name evidence="5" type="ORF">SYNPS1DRAFT_27177</name>
</gene>
<dbReference type="PANTHER" id="PTHR40621:SF6">
    <property type="entry name" value="AP-1-LIKE TRANSCRIPTION FACTOR YAP1-RELATED"/>
    <property type="match status" value="1"/>
</dbReference>
<dbReference type="GO" id="GO:0000976">
    <property type="term" value="F:transcription cis-regulatory region binding"/>
    <property type="evidence" value="ECO:0007669"/>
    <property type="project" value="InterPro"/>
</dbReference>
<feature type="compositionally biased region" description="Low complexity" evidence="3">
    <location>
        <begin position="293"/>
        <end position="309"/>
    </location>
</feature>
<feature type="compositionally biased region" description="Low complexity" evidence="3">
    <location>
        <begin position="401"/>
        <end position="432"/>
    </location>
</feature>
<dbReference type="GO" id="GO:0090575">
    <property type="term" value="C:RNA polymerase II transcription regulator complex"/>
    <property type="evidence" value="ECO:0007669"/>
    <property type="project" value="TreeGrafter"/>
</dbReference>
<accession>A0A4P9Z407</accession>